<evidence type="ECO:0000313" key="2">
    <source>
        <dbReference type="Proteomes" id="UP000009342"/>
    </source>
</evidence>
<protein>
    <submittedName>
        <fullName evidence="1">Uncharacterized protein</fullName>
    </submittedName>
</protein>
<evidence type="ECO:0000313" key="1">
    <source>
        <dbReference type="EMBL" id="CCJ83103.1"/>
    </source>
</evidence>
<gene>
    <name evidence="1" type="ORF">BN134_3876</name>
</gene>
<keyword evidence="2" id="KW-1185">Reference proteome</keyword>
<sequence length="239" mass="27231">MHLHVKRQAGRDAVRINFVTGEPFRLKEDLVRVAIGEAHHFIFDRRAVARPDPLDNACVHRAAIEVIADHVMGFFVGVRDVARHLARMLTRRPHERKDRHWVVAMLLIEHAEIDSARIDTRRRPGFQATDAQRQFTQSTRQRYGRRIACTAAAVVIKPDMNFAVEESTDRQHHCFGAEFKAHLRDGAHDAIVFHDQVIHGLLEDHQVRLIFQRGTHGLFVQHAIRLSAGSAHGRAFAGV</sequence>
<proteinExistence type="predicted"/>
<dbReference type="Proteomes" id="UP000009342">
    <property type="component" value="Unassembled WGS sequence"/>
</dbReference>
<name>A0ABP1WF61_9ENTR</name>
<reference evidence="2" key="1">
    <citation type="journal article" date="2012" name="PLoS ONE">
        <title>Comparative analysis of genome sequences covering the seven cronobacter species.</title>
        <authorList>
            <person name="Joseph S."/>
            <person name="Desai P."/>
            <person name="Ji Y."/>
            <person name="Cummings C.A."/>
            <person name="Shih R."/>
            <person name="Degoricija L."/>
            <person name="Rico A."/>
            <person name="Brzoska P."/>
            <person name="Hamby S.E."/>
            <person name="Masood N."/>
            <person name="Hariri S."/>
            <person name="Sonbol H."/>
            <person name="Chuzhanova N."/>
            <person name="McClelland M."/>
            <person name="Furtado M.R."/>
            <person name="Forsythe S.J."/>
        </authorList>
    </citation>
    <scope>NUCLEOTIDE SEQUENCE [LARGE SCALE GENOMIC DNA]</scope>
    <source>
        <strain evidence="2">1210</strain>
    </source>
</reference>
<organism evidence="1 2">
    <name type="scientific">Cronobacter dublinensis 1210</name>
    <dbReference type="NCBI Taxonomy" id="1208656"/>
    <lineage>
        <taxon>Bacteria</taxon>
        <taxon>Pseudomonadati</taxon>
        <taxon>Pseudomonadota</taxon>
        <taxon>Gammaproteobacteria</taxon>
        <taxon>Enterobacterales</taxon>
        <taxon>Enterobacteriaceae</taxon>
        <taxon>Cronobacter</taxon>
    </lineage>
</organism>
<comment type="caution">
    <text evidence="1">The sequence shown here is derived from an EMBL/GenBank/DDBJ whole genome shotgun (WGS) entry which is preliminary data.</text>
</comment>
<accession>A0ABP1WF61</accession>
<dbReference type="EMBL" id="CAKZ01000178">
    <property type="protein sequence ID" value="CCJ83103.1"/>
    <property type="molecule type" value="Genomic_DNA"/>
</dbReference>